<dbReference type="HOGENOM" id="CLU_1636728_0_0_1"/>
<protein>
    <recommendedName>
        <fullName evidence="3">Apoptosis-antagonizing transcription factor C-terminal domain-containing protein</fullName>
    </recommendedName>
</protein>
<dbReference type="RefSeq" id="XP_007604921.1">
    <property type="nucleotide sequence ID" value="XM_007604859.1"/>
</dbReference>
<name>L2GKV7_VITCO</name>
<reference evidence="2" key="1">
    <citation type="submission" date="2011-05" db="EMBL/GenBank/DDBJ databases">
        <title>The genome sequence of Vittaforma corneae strain ATCC 50505.</title>
        <authorList>
            <consortium name="The Broad Institute Genome Sequencing Platform"/>
            <person name="Cuomo C."/>
            <person name="Didier E."/>
            <person name="Bowers L."/>
            <person name="Young S.K."/>
            <person name="Zeng Q."/>
            <person name="Gargeya S."/>
            <person name="Fitzgerald M."/>
            <person name="Haas B."/>
            <person name="Abouelleil A."/>
            <person name="Alvarado L."/>
            <person name="Arachchi H.M."/>
            <person name="Berlin A."/>
            <person name="Chapman S.B."/>
            <person name="Gearin G."/>
            <person name="Goldberg J."/>
            <person name="Griggs A."/>
            <person name="Gujja S."/>
            <person name="Hansen M."/>
            <person name="Heiman D."/>
            <person name="Howarth C."/>
            <person name="Larimer J."/>
            <person name="Lui A."/>
            <person name="MacDonald P.J.P."/>
            <person name="McCowen C."/>
            <person name="Montmayeur A."/>
            <person name="Murphy C."/>
            <person name="Neiman D."/>
            <person name="Pearson M."/>
            <person name="Priest M."/>
            <person name="Roberts A."/>
            <person name="Saif S."/>
            <person name="Shea T."/>
            <person name="Sisk P."/>
            <person name="Stolte C."/>
            <person name="Sykes S."/>
            <person name="Wortman J."/>
            <person name="Nusbaum C."/>
            <person name="Birren B."/>
        </authorList>
    </citation>
    <scope>NUCLEOTIDE SEQUENCE [LARGE SCALE GENOMIC DNA]</scope>
    <source>
        <strain evidence="2">ATCC 50505</strain>
    </source>
</reference>
<dbReference type="InParanoid" id="L2GKV7"/>
<dbReference type="VEuPathDB" id="MicrosporidiaDB:VICG_01475"/>
<dbReference type="GeneID" id="19882186"/>
<proteinExistence type="predicted"/>
<dbReference type="EMBL" id="JH370143">
    <property type="protein sequence ID" value="ELA41491.1"/>
    <property type="molecule type" value="Genomic_DNA"/>
</dbReference>
<organism evidence="1 2">
    <name type="scientific">Vittaforma corneae (strain ATCC 50505)</name>
    <name type="common">Microsporidian parasite</name>
    <name type="synonym">Nosema corneum</name>
    <dbReference type="NCBI Taxonomy" id="993615"/>
    <lineage>
        <taxon>Eukaryota</taxon>
        <taxon>Fungi</taxon>
        <taxon>Fungi incertae sedis</taxon>
        <taxon>Microsporidia</taxon>
        <taxon>Nosematidae</taxon>
        <taxon>Vittaforma</taxon>
    </lineage>
</organism>
<gene>
    <name evidence="1" type="ORF">VICG_01475</name>
</gene>
<evidence type="ECO:0000313" key="1">
    <source>
        <dbReference type="EMBL" id="ELA41491.1"/>
    </source>
</evidence>
<keyword evidence="2" id="KW-1185">Reference proteome</keyword>
<sequence length="162" mass="18668">MPEDAEKIARASKEEMECLQLIKDLKTRKMVPSGIDLEKHGPSQSLDGIIHKMDEINRKLCGMLETEFKPVSGFVEYYMSKSKTFDDPKYERLFDIESRKTKERRVNASKLVDYSFRDRLSGFVSKRGCLKWENTKIDEFISSLTKPSTASCQNQEQASPSE</sequence>
<dbReference type="Proteomes" id="UP000011082">
    <property type="component" value="Unassembled WGS sequence"/>
</dbReference>
<evidence type="ECO:0000313" key="2">
    <source>
        <dbReference type="Proteomes" id="UP000011082"/>
    </source>
</evidence>
<dbReference type="OrthoDB" id="2190036at2759"/>
<evidence type="ECO:0008006" key="3">
    <source>
        <dbReference type="Google" id="ProtNLM"/>
    </source>
</evidence>
<dbReference type="AlphaFoldDB" id="L2GKV7"/>
<accession>L2GKV7</accession>